<sequence length="191" mass="21478">MQGALNITASKCLDHVQNLEETLQPEVVLINGKLKSVITNEKLERVITKLNAKLNGVLEELALCKRMIAQGGSVAIPATIPASSKVNVPRPKAYGGSRNTKDIDNYVWGLEQYFKALSLEDAKKVDGATLYLTDAGMIWWRQGYGDIKKDTLTIKSFDDFRRELKKQFYPENAENEARANFHQLSYKNSIQ</sequence>
<reference evidence="2" key="1">
    <citation type="journal article" date="2022" name="Nat. Commun.">
        <title>Chromosome evolution and the genetic basis of agronomically important traits in greater yam.</title>
        <authorList>
            <person name="Bredeson J.V."/>
            <person name="Lyons J.B."/>
            <person name="Oniyinde I.O."/>
            <person name="Okereke N.R."/>
            <person name="Kolade O."/>
            <person name="Nnabue I."/>
            <person name="Nwadili C.O."/>
            <person name="Hribova E."/>
            <person name="Parker M."/>
            <person name="Nwogha J."/>
            <person name="Shu S."/>
            <person name="Carlson J."/>
            <person name="Kariba R."/>
            <person name="Muthemba S."/>
            <person name="Knop K."/>
            <person name="Barton G.J."/>
            <person name="Sherwood A.V."/>
            <person name="Lopez-Montes A."/>
            <person name="Asiedu R."/>
            <person name="Jamnadass R."/>
            <person name="Muchugi A."/>
            <person name="Goodstein D."/>
            <person name="Egesi C.N."/>
            <person name="Featherston J."/>
            <person name="Asfaw A."/>
            <person name="Simpson G.G."/>
            <person name="Dolezel J."/>
            <person name="Hendre P.S."/>
            <person name="Van Deynze A."/>
            <person name="Kumar P.L."/>
            <person name="Obidiegwu J.E."/>
            <person name="Bhattacharjee R."/>
            <person name="Rokhsar D.S."/>
        </authorList>
    </citation>
    <scope>NUCLEOTIDE SEQUENCE [LARGE SCALE GENOMIC DNA]</scope>
    <source>
        <strain evidence="2">cv. TDa95/00328</strain>
    </source>
</reference>
<proteinExistence type="predicted"/>
<gene>
    <name evidence="1" type="ORF">IHE45_11G030200</name>
</gene>
<protein>
    <submittedName>
        <fullName evidence="1">Uncharacterized protein</fullName>
    </submittedName>
</protein>
<keyword evidence="2" id="KW-1185">Reference proteome</keyword>
<evidence type="ECO:0000313" key="2">
    <source>
        <dbReference type="Proteomes" id="UP000827976"/>
    </source>
</evidence>
<dbReference type="EMBL" id="CM037021">
    <property type="protein sequence ID" value="KAH7668724.1"/>
    <property type="molecule type" value="Genomic_DNA"/>
</dbReference>
<name>A0ACB7V5Z4_DIOAL</name>
<organism evidence="1 2">
    <name type="scientific">Dioscorea alata</name>
    <name type="common">Purple yam</name>
    <dbReference type="NCBI Taxonomy" id="55571"/>
    <lineage>
        <taxon>Eukaryota</taxon>
        <taxon>Viridiplantae</taxon>
        <taxon>Streptophyta</taxon>
        <taxon>Embryophyta</taxon>
        <taxon>Tracheophyta</taxon>
        <taxon>Spermatophyta</taxon>
        <taxon>Magnoliopsida</taxon>
        <taxon>Liliopsida</taxon>
        <taxon>Dioscoreales</taxon>
        <taxon>Dioscoreaceae</taxon>
        <taxon>Dioscorea</taxon>
    </lineage>
</organism>
<accession>A0ACB7V5Z4</accession>
<dbReference type="Proteomes" id="UP000827976">
    <property type="component" value="Chromosome 11"/>
</dbReference>
<evidence type="ECO:0000313" key="1">
    <source>
        <dbReference type="EMBL" id="KAH7668724.1"/>
    </source>
</evidence>
<comment type="caution">
    <text evidence="1">The sequence shown here is derived from an EMBL/GenBank/DDBJ whole genome shotgun (WGS) entry which is preliminary data.</text>
</comment>